<feature type="transmembrane region" description="Helical" evidence="1">
    <location>
        <begin position="30"/>
        <end position="48"/>
    </location>
</feature>
<keyword evidence="1" id="KW-1133">Transmembrane helix</keyword>
<reference evidence="2" key="1">
    <citation type="journal article" date="2014" name="Front. Microbiol.">
        <title>High frequency of phylogenetically diverse reductive dehalogenase-homologous genes in deep subseafloor sedimentary metagenomes.</title>
        <authorList>
            <person name="Kawai M."/>
            <person name="Futagami T."/>
            <person name="Toyoda A."/>
            <person name="Takaki Y."/>
            <person name="Nishi S."/>
            <person name="Hori S."/>
            <person name="Arai W."/>
            <person name="Tsubouchi T."/>
            <person name="Morono Y."/>
            <person name="Uchiyama I."/>
            <person name="Ito T."/>
            <person name="Fujiyama A."/>
            <person name="Inagaki F."/>
            <person name="Takami H."/>
        </authorList>
    </citation>
    <scope>NUCLEOTIDE SEQUENCE</scope>
    <source>
        <strain evidence="2">Expedition CK06-06</strain>
    </source>
</reference>
<feature type="non-terminal residue" evidence="2">
    <location>
        <position position="92"/>
    </location>
</feature>
<organism evidence="2">
    <name type="scientific">marine sediment metagenome</name>
    <dbReference type="NCBI Taxonomy" id="412755"/>
    <lineage>
        <taxon>unclassified sequences</taxon>
        <taxon>metagenomes</taxon>
        <taxon>ecological metagenomes</taxon>
    </lineage>
</organism>
<name>X1IXA2_9ZZZZ</name>
<evidence type="ECO:0000256" key="1">
    <source>
        <dbReference type="SAM" id="Phobius"/>
    </source>
</evidence>
<accession>X1IXA2</accession>
<feature type="transmembrane region" description="Helical" evidence="1">
    <location>
        <begin position="54"/>
        <end position="77"/>
    </location>
</feature>
<evidence type="ECO:0000313" key="2">
    <source>
        <dbReference type="EMBL" id="GAH87066.1"/>
    </source>
</evidence>
<dbReference type="EMBL" id="BARU01036024">
    <property type="protein sequence ID" value="GAH87066.1"/>
    <property type="molecule type" value="Genomic_DNA"/>
</dbReference>
<protein>
    <submittedName>
        <fullName evidence="2">Uncharacterized protein</fullName>
    </submittedName>
</protein>
<keyword evidence="1" id="KW-0812">Transmembrane</keyword>
<dbReference type="AlphaFoldDB" id="X1IXA2"/>
<proteinExistence type="predicted"/>
<sequence>MTKPQLHEYGLSESDYNKYKNLPKIIERKIINVGAILGVSVAFVTFLFRPHIEVLLGGIWIGLIFGSILFYILSIFISDWLSTKNKIYARIL</sequence>
<comment type="caution">
    <text evidence="2">The sequence shown here is derived from an EMBL/GenBank/DDBJ whole genome shotgun (WGS) entry which is preliminary data.</text>
</comment>
<gene>
    <name evidence="2" type="ORF">S03H2_56331</name>
</gene>
<keyword evidence="1" id="KW-0472">Membrane</keyword>